<accession>A0A8S3XM45</accession>
<feature type="compositionally biased region" description="Basic and acidic residues" evidence="1">
    <location>
        <begin position="19"/>
        <end position="28"/>
    </location>
</feature>
<comment type="caution">
    <text evidence="2">The sequence shown here is derived from an EMBL/GenBank/DDBJ whole genome shotgun (WGS) entry which is preliminary data.</text>
</comment>
<feature type="region of interest" description="Disordered" evidence="1">
    <location>
        <begin position="1"/>
        <end position="124"/>
    </location>
</feature>
<dbReference type="AlphaFoldDB" id="A0A8S3XM45"/>
<organism evidence="2 3">
    <name type="scientific">Parnassius apollo</name>
    <name type="common">Apollo butterfly</name>
    <name type="synonym">Papilio apollo</name>
    <dbReference type="NCBI Taxonomy" id="110799"/>
    <lineage>
        <taxon>Eukaryota</taxon>
        <taxon>Metazoa</taxon>
        <taxon>Ecdysozoa</taxon>
        <taxon>Arthropoda</taxon>
        <taxon>Hexapoda</taxon>
        <taxon>Insecta</taxon>
        <taxon>Pterygota</taxon>
        <taxon>Neoptera</taxon>
        <taxon>Endopterygota</taxon>
        <taxon>Lepidoptera</taxon>
        <taxon>Glossata</taxon>
        <taxon>Ditrysia</taxon>
        <taxon>Papilionoidea</taxon>
        <taxon>Papilionidae</taxon>
        <taxon>Parnassiinae</taxon>
        <taxon>Parnassini</taxon>
        <taxon>Parnassius</taxon>
        <taxon>Parnassius</taxon>
    </lineage>
</organism>
<keyword evidence="3" id="KW-1185">Reference proteome</keyword>
<sequence length="132" mass="15673">MDENLNRRKLMTPSRSRTVHQERVELSGRSKRSSKRSHGLDRIQELEHELQEERDQLRYHDRSDRRTSRCQSGSPLVHNGHSRDRRSRSLQRESRPRQAGNDIKRDTTKRPTNRSRSPSFSTQDVVKIIQSF</sequence>
<gene>
    <name evidence="2" type="ORF">PAPOLLO_LOCUS19647</name>
</gene>
<feature type="compositionally biased region" description="Polar residues" evidence="1">
    <location>
        <begin position="114"/>
        <end position="124"/>
    </location>
</feature>
<reference evidence="2" key="1">
    <citation type="submission" date="2021-04" db="EMBL/GenBank/DDBJ databases">
        <authorList>
            <person name="Tunstrom K."/>
        </authorList>
    </citation>
    <scope>NUCLEOTIDE SEQUENCE</scope>
</reference>
<dbReference type="EMBL" id="CAJQZP010001217">
    <property type="protein sequence ID" value="CAG5031170.1"/>
    <property type="molecule type" value="Genomic_DNA"/>
</dbReference>
<evidence type="ECO:0000313" key="3">
    <source>
        <dbReference type="Proteomes" id="UP000691718"/>
    </source>
</evidence>
<feature type="compositionally biased region" description="Basic and acidic residues" evidence="1">
    <location>
        <begin position="90"/>
        <end position="109"/>
    </location>
</feature>
<dbReference type="Proteomes" id="UP000691718">
    <property type="component" value="Unassembled WGS sequence"/>
</dbReference>
<evidence type="ECO:0000313" key="2">
    <source>
        <dbReference type="EMBL" id="CAG5031170.1"/>
    </source>
</evidence>
<proteinExistence type="predicted"/>
<protein>
    <submittedName>
        <fullName evidence="2">(apollo) hypothetical protein</fullName>
    </submittedName>
</protein>
<name>A0A8S3XM45_PARAO</name>
<evidence type="ECO:0000256" key="1">
    <source>
        <dbReference type="SAM" id="MobiDB-lite"/>
    </source>
</evidence>
<feature type="compositionally biased region" description="Basic and acidic residues" evidence="1">
    <location>
        <begin position="38"/>
        <end position="67"/>
    </location>
</feature>